<dbReference type="InterPro" id="IPR019734">
    <property type="entry name" value="TPR_rpt"/>
</dbReference>
<evidence type="ECO:0008006" key="6">
    <source>
        <dbReference type="Google" id="ProtNLM"/>
    </source>
</evidence>
<dbReference type="AlphaFoldDB" id="A0A4P1R9W5"/>
<dbReference type="EMBL" id="CM007368">
    <property type="protein sequence ID" value="OIW05908.1"/>
    <property type="molecule type" value="Genomic_DNA"/>
</dbReference>
<protein>
    <recommendedName>
        <fullName evidence="6">STI1 domain-containing protein</fullName>
    </recommendedName>
</protein>
<accession>A0A4P1R9W5</accession>
<feature type="transmembrane region" description="Helical" evidence="3">
    <location>
        <begin position="995"/>
        <end position="1014"/>
    </location>
</feature>
<organism evidence="4 5">
    <name type="scientific">Lupinus angustifolius</name>
    <name type="common">Narrow-leaved blue lupine</name>
    <dbReference type="NCBI Taxonomy" id="3871"/>
    <lineage>
        <taxon>Eukaryota</taxon>
        <taxon>Viridiplantae</taxon>
        <taxon>Streptophyta</taxon>
        <taxon>Embryophyta</taxon>
        <taxon>Tracheophyta</taxon>
        <taxon>Spermatophyta</taxon>
        <taxon>Magnoliopsida</taxon>
        <taxon>eudicotyledons</taxon>
        <taxon>Gunneridae</taxon>
        <taxon>Pentapetalae</taxon>
        <taxon>rosids</taxon>
        <taxon>fabids</taxon>
        <taxon>Fabales</taxon>
        <taxon>Fabaceae</taxon>
        <taxon>Papilionoideae</taxon>
        <taxon>50 kb inversion clade</taxon>
        <taxon>genistoids sensu lato</taxon>
        <taxon>core genistoids</taxon>
        <taxon>Genisteae</taxon>
        <taxon>Lupinus</taxon>
    </lineage>
</organism>
<proteinExistence type="predicted"/>
<keyword evidence="3" id="KW-0812">Transmembrane</keyword>
<evidence type="ECO:0000313" key="5">
    <source>
        <dbReference type="Proteomes" id="UP000188354"/>
    </source>
</evidence>
<dbReference type="PANTHER" id="PTHR48433:SF1">
    <property type="entry name" value="OUTER ENVELOPE PROTEIN 61-LIKE"/>
    <property type="match status" value="1"/>
</dbReference>
<evidence type="ECO:0000256" key="2">
    <source>
        <dbReference type="SAM" id="MobiDB-lite"/>
    </source>
</evidence>
<keyword evidence="5" id="KW-1185">Reference proteome</keyword>
<dbReference type="Pfam" id="PF13181">
    <property type="entry name" value="TPR_8"/>
    <property type="match status" value="2"/>
</dbReference>
<feature type="repeat" description="TPR" evidence="1">
    <location>
        <begin position="610"/>
        <end position="643"/>
    </location>
</feature>
<keyword evidence="1" id="KW-0802">TPR repeat</keyword>
<sequence>MFNGMMDPEMFRIAQEQMSRMSPAELARIQQQMMSNPELMRMASESMKNMSSEDFKVAAEQLKRTRPEEMAQMGEKMANATPDEVAAMRARADAEIKYQLNAAEMLKKQGNELHNQGKFNDALQKYLLAKENIKEIPPFQSRKLLLACSLNLMSCYLKTRQYEECVREGSEVLAYDAKNLKALYRRGQAYKQLGLLNDAVTDLSMALEVTPDDDTIAELLRDTKEMLANGGGEHAPRGLTIEEITEEVESEPSESKKSSSLKPTVVQPKQSDDSSKSSSTVNNGNPKAYAESLDTLKNDPEAIRSFQNFISNADPATLASLNTGQSKDLPPDMIRTASNMIGKMSPEELQKMLDMAASFQGDNPFARGSPDSSFNTGSIPPNVTPDMFKTADKGENNNPSFPPIVDNTIPSDQISILNFWGCLKFNWVSKMFNGMMDPEMFRIAQEQMSRMSPAELARIQQQMMSNPELMRMASESMKNMSSEDFKVAAEQLKRTRPEEMAQMGEKMANATPDEVAAMRARADAEIKYQLNAAEMLKKQGNELHNQGKFNDALQKYLLAKENIKEIPPFQSRKLLLACSLNLMSCYLKTRQYEECVREGSEVLAYDAKNLKALYRRGQAYKQLGLLNDAVTDLSMALEVTPDDDTIAELLRDTKEMLANGGGEHAPRGLTIEEITEEVESEPSESKKSSSLKPTVVQPKQSDDSSKSSSTVNNGNPKAYAESLDTLKNDPEAIRSFQNFISNADPATLASLNTGQSKDLPPDMIRTASNMIGKMSPEELQKMLDMAASFQGDNPFARGSPDSSFNTGSIPPNVTPDMFKTASDMISKMPPDELQKMFEMASSLKGKESIPSSSAVDKDERNDSRSNFPSSSSNGTNAFRESSSLHDAFSNMRNASQPNFPSPSTDLQEQMRNQMTDPAMRQMFTSMIKNMSPDMMANMSEQFGFNLSKEDAAKAQQAMSSFSPESLDKMMLWAGRVQRGVEGVKKTKNWLLGKPGMALAIFMLIFAVLLHRLGYIGR</sequence>
<feature type="repeat" description="TPR" evidence="1">
    <location>
        <begin position="180"/>
        <end position="213"/>
    </location>
</feature>
<dbReference type="SUPFAM" id="SSF48452">
    <property type="entry name" value="TPR-like"/>
    <property type="match status" value="2"/>
</dbReference>
<dbReference type="Gene3D" id="1.25.40.10">
    <property type="entry name" value="Tetratricopeptide repeat domain"/>
    <property type="match status" value="2"/>
</dbReference>
<evidence type="ECO:0000256" key="1">
    <source>
        <dbReference type="PROSITE-ProRule" id="PRU00339"/>
    </source>
</evidence>
<evidence type="ECO:0000256" key="3">
    <source>
        <dbReference type="SAM" id="Phobius"/>
    </source>
</evidence>
<feature type="region of interest" description="Disordered" evidence="2">
    <location>
        <begin position="246"/>
        <end position="290"/>
    </location>
</feature>
<evidence type="ECO:0000313" key="4">
    <source>
        <dbReference type="EMBL" id="OIW05908.1"/>
    </source>
</evidence>
<feature type="compositionally biased region" description="Low complexity" evidence="2">
    <location>
        <begin position="864"/>
        <end position="876"/>
    </location>
</feature>
<dbReference type="Gramene" id="OIW05908">
    <property type="protein sequence ID" value="OIW05908"/>
    <property type="gene ID" value="TanjilG_23694"/>
</dbReference>
<dbReference type="SMART" id="SM00028">
    <property type="entry name" value="TPR"/>
    <property type="match status" value="6"/>
</dbReference>
<dbReference type="InterPro" id="IPR011990">
    <property type="entry name" value="TPR-like_helical_dom_sf"/>
</dbReference>
<feature type="region of interest" description="Disordered" evidence="2">
    <location>
        <begin position="676"/>
        <end position="720"/>
    </location>
</feature>
<gene>
    <name evidence="4" type="ORF">TanjilG_23694</name>
</gene>
<feature type="region of interest" description="Disordered" evidence="2">
    <location>
        <begin position="841"/>
        <end position="879"/>
    </location>
</feature>
<dbReference type="InterPro" id="IPR053319">
    <property type="entry name" value="OEP61"/>
</dbReference>
<dbReference type="Proteomes" id="UP000188354">
    <property type="component" value="Chromosome LG08"/>
</dbReference>
<name>A0A4P1R9W5_LUPAN</name>
<keyword evidence="3" id="KW-1133">Transmembrane helix</keyword>
<keyword evidence="3" id="KW-0472">Membrane</keyword>
<dbReference type="PROSITE" id="PS50005">
    <property type="entry name" value="TPR"/>
    <property type="match status" value="2"/>
</dbReference>
<reference evidence="4 5" key="1">
    <citation type="journal article" date="2017" name="Plant Biotechnol. J.">
        <title>A comprehensive draft genome sequence for lupin (Lupinus angustifolius), an emerging health food: insights into plant-microbe interactions and legume evolution.</title>
        <authorList>
            <person name="Hane J.K."/>
            <person name="Ming Y."/>
            <person name="Kamphuis L.G."/>
            <person name="Nelson M.N."/>
            <person name="Garg G."/>
            <person name="Atkins C.A."/>
            <person name="Bayer P.E."/>
            <person name="Bravo A."/>
            <person name="Bringans S."/>
            <person name="Cannon S."/>
            <person name="Edwards D."/>
            <person name="Foley R."/>
            <person name="Gao L.L."/>
            <person name="Harrison M.J."/>
            <person name="Huang W."/>
            <person name="Hurgobin B."/>
            <person name="Li S."/>
            <person name="Liu C.W."/>
            <person name="McGrath A."/>
            <person name="Morahan G."/>
            <person name="Murray J."/>
            <person name="Weller J."/>
            <person name="Jian J."/>
            <person name="Singh K.B."/>
        </authorList>
    </citation>
    <scope>NUCLEOTIDE SEQUENCE</scope>
    <source>
        <strain evidence="5">cv. Tanjil</strain>
        <tissue evidence="4">Whole plant</tissue>
    </source>
</reference>
<dbReference type="PANTHER" id="PTHR48433">
    <property type="entry name" value="OUTER ENVELOPE PROTEIN 61-LIKE"/>
    <property type="match status" value="1"/>
</dbReference>